<evidence type="ECO:0000256" key="3">
    <source>
        <dbReference type="ARBA" id="ARBA00023125"/>
    </source>
</evidence>
<dbReference type="InterPro" id="IPR050389">
    <property type="entry name" value="LysR-type_TF"/>
</dbReference>
<evidence type="ECO:0000256" key="4">
    <source>
        <dbReference type="ARBA" id="ARBA00023163"/>
    </source>
</evidence>
<dbReference type="GO" id="GO:0003677">
    <property type="term" value="F:DNA binding"/>
    <property type="evidence" value="ECO:0007669"/>
    <property type="project" value="UniProtKB-KW"/>
</dbReference>
<keyword evidence="6" id="KW-0614">Plasmid</keyword>
<dbReference type="Proteomes" id="UP000294360">
    <property type="component" value="Plasmid 2"/>
</dbReference>
<proteinExistence type="inferred from homology"/>
<evidence type="ECO:0000259" key="5">
    <source>
        <dbReference type="Pfam" id="PF03466"/>
    </source>
</evidence>
<dbReference type="Gene3D" id="3.40.190.10">
    <property type="entry name" value="Periplasmic binding protein-like II"/>
    <property type="match status" value="2"/>
</dbReference>
<dbReference type="PANTHER" id="PTHR30118:SF15">
    <property type="entry name" value="TRANSCRIPTIONAL REGULATORY PROTEIN"/>
    <property type="match status" value="1"/>
</dbReference>
<dbReference type="AlphaFoldDB" id="A0A4U8Z737"/>
<keyword evidence="2" id="KW-0805">Transcription regulation</keyword>
<evidence type="ECO:0000256" key="1">
    <source>
        <dbReference type="ARBA" id="ARBA00009437"/>
    </source>
</evidence>
<dbReference type="Pfam" id="PF03466">
    <property type="entry name" value="LysR_substrate"/>
    <property type="match status" value="1"/>
</dbReference>
<dbReference type="EMBL" id="LR536451">
    <property type="protein sequence ID" value="VFU16600.1"/>
    <property type="molecule type" value="Genomic_DNA"/>
</dbReference>
<gene>
    <name evidence="6" type="ORF">MTUNDRAET4_0244</name>
</gene>
<organism evidence="6 7">
    <name type="scientific">Methylocella tundrae</name>
    <dbReference type="NCBI Taxonomy" id="227605"/>
    <lineage>
        <taxon>Bacteria</taxon>
        <taxon>Pseudomonadati</taxon>
        <taxon>Pseudomonadota</taxon>
        <taxon>Alphaproteobacteria</taxon>
        <taxon>Hyphomicrobiales</taxon>
        <taxon>Beijerinckiaceae</taxon>
        <taxon>Methylocella</taxon>
    </lineage>
</organism>
<dbReference type="InterPro" id="IPR005119">
    <property type="entry name" value="LysR_subst-bd"/>
</dbReference>
<dbReference type="PANTHER" id="PTHR30118">
    <property type="entry name" value="HTH-TYPE TRANSCRIPTIONAL REGULATOR LEUO-RELATED"/>
    <property type="match status" value="1"/>
</dbReference>
<dbReference type="KEGG" id="mtun:MTUNDRAET4_0244.1"/>
<accession>A0A4U8Z737</accession>
<dbReference type="SUPFAM" id="SSF53850">
    <property type="entry name" value="Periplasmic binding protein-like II"/>
    <property type="match status" value="1"/>
</dbReference>
<reference evidence="6 7" key="1">
    <citation type="submission" date="2019-03" db="EMBL/GenBank/DDBJ databases">
        <authorList>
            <person name="Kox A.R. M."/>
        </authorList>
    </citation>
    <scope>NUCLEOTIDE SEQUENCE [LARGE SCALE GENOMIC DNA]</scope>
    <source>
        <strain evidence="6">MTUNDRAET4 annotated genome</strain>
        <plasmid evidence="7">2</plasmid>
    </source>
</reference>
<protein>
    <recommendedName>
        <fullName evidence="5">LysR substrate-binding domain-containing protein</fullName>
    </recommendedName>
</protein>
<geneLocation type="plasmid" evidence="6 7">
    <name>2</name>
</geneLocation>
<keyword evidence="4" id="KW-0804">Transcription</keyword>
<evidence type="ECO:0000313" key="6">
    <source>
        <dbReference type="EMBL" id="VFU16600.1"/>
    </source>
</evidence>
<keyword evidence="3" id="KW-0238">DNA-binding</keyword>
<comment type="similarity">
    <text evidence="1">Belongs to the LysR transcriptional regulatory family.</text>
</comment>
<sequence>MLISTTNLVSIVPRAVATSFLEPSRLQILEPPIALPDIPIAYHWAKRSQHDPAVSWLVALVEELFLGRDPTQ</sequence>
<feature type="domain" description="LysR substrate-binding" evidence="5">
    <location>
        <begin position="5"/>
        <end position="63"/>
    </location>
</feature>
<evidence type="ECO:0000256" key="2">
    <source>
        <dbReference type="ARBA" id="ARBA00023015"/>
    </source>
</evidence>
<evidence type="ECO:0000313" key="7">
    <source>
        <dbReference type="Proteomes" id="UP000294360"/>
    </source>
</evidence>
<name>A0A4U8Z737_METTU</name>